<dbReference type="PANTHER" id="PTHR45339:SF1">
    <property type="entry name" value="HYBRID SIGNAL TRANSDUCTION HISTIDINE KINASE J"/>
    <property type="match status" value="1"/>
</dbReference>
<dbReference type="InterPro" id="IPR036097">
    <property type="entry name" value="HisK_dim/P_sf"/>
</dbReference>
<dbReference type="PROSITE" id="PS50110">
    <property type="entry name" value="RESPONSE_REGULATORY"/>
    <property type="match status" value="1"/>
</dbReference>
<dbReference type="Gene3D" id="3.40.50.2300">
    <property type="match status" value="1"/>
</dbReference>
<dbReference type="PROSITE" id="PS50109">
    <property type="entry name" value="HIS_KIN"/>
    <property type="match status" value="1"/>
</dbReference>
<dbReference type="Proteomes" id="UP000192907">
    <property type="component" value="Unassembled WGS sequence"/>
</dbReference>
<dbReference type="SUPFAM" id="SSF47384">
    <property type="entry name" value="Homodimeric domain of signal transducing histidine kinase"/>
    <property type="match status" value="1"/>
</dbReference>
<dbReference type="Pfam" id="PF00512">
    <property type="entry name" value="HisKA"/>
    <property type="match status" value="1"/>
</dbReference>
<dbReference type="PANTHER" id="PTHR45339">
    <property type="entry name" value="HYBRID SIGNAL TRANSDUCTION HISTIDINE KINASE J"/>
    <property type="match status" value="1"/>
</dbReference>
<dbReference type="Gene3D" id="3.30.450.20">
    <property type="entry name" value="PAS domain"/>
    <property type="match status" value="1"/>
</dbReference>
<dbReference type="InterPro" id="IPR003661">
    <property type="entry name" value="HisK_dim/P_dom"/>
</dbReference>
<keyword evidence="9" id="KW-1185">Reference proteome</keyword>
<dbReference type="Gene3D" id="3.30.565.10">
    <property type="entry name" value="Histidine kinase-like ATPase, C-terminal domain"/>
    <property type="match status" value="1"/>
</dbReference>
<evidence type="ECO:0000313" key="8">
    <source>
        <dbReference type="EMBL" id="SMF54412.1"/>
    </source>
</evidence>
<gene>
    <name evidence="8" type="ORF">SAMN06296036_1174</name>
</gene>
<dbReference type="EC" id="2.7.13.3" evidence="2"/>
<dbReference type="CDD" id="cd16922">
    <property type="entry name" value="HATPase_EvgS-ArcB-TorS-like"/>
    <property type="match status" value="1"/>
</dbReference>
<dbReference type="InterPro" id="IPR035965">
    <property type="entry name" value="PAS-like_dom_sf"/>
</dbReference>
<evidence type="ECO:0000313" key="9">
    <source>
        <dbReference type="Proteomes" id="UP000192907"/>
    </source>
</evidence>
<evidence type="ECO:0000256" key="2">
    <source>
        <dbReference type="ARBA" id="ARBA00012438"/>
    </source>
</evidence>
<feature type="domain" description="Response regulatory" evidence="7">
    <location>
        <begin position="395"/>
        <end position="510"/>
    </location>
</feature>
<dbReference type="Pfam" id="PF00072">
    <property type="entry name" value="Response_reg"/>
    <property type="match status" value="1"/>
</dbReference>
<evidence type="ECO:0000256" key="1">
    <source>
        <dbReference type="ARBA" id="ARBA00000085"/>
    </source>
</evidence>
<dbReference type="EMBL" id="FWZT01000017">
    <property type="protein sequence ID" value="SMF54412.1"/>
    <property type="molecule type" value="Genomic_DNA"/>
</dbReference>
<sequence>MPSILGYLDHIPQGYCVFDSSRVVIFWNQALEMWTSINRDKVLGRKLEDVCPKIATEPYSGVIEDAIQSQAPVFFSATLHNHLMPLNCKDPDKRQVHQTYMVTLERGIYALIVENVTSIFHIVQDHRNTITKLKIAESDARNAEQAKTSFLANMSHEIRTPLNAIIGFCEEVMDDEDLKSSHRDMLQLVSESGKNLSRIVGDVLEYSRIEAHRIDLDPQPTNLTRFIQSIVKLYGKCIDTGRVQLKTELAVDSRLWVEVDETRLGQIISNLLSNAIKFTKEGTIWVKVELKTNQSESHIVIAIEDTGIGIDLSKIERLLMPFEQGDLSTTKTYGGTGLGLSIVKGLIEQMSGVFDVESKLGEGARVTVSIPTQVIDAPESVPIPIQQAKLLHRLRVLVAEDRATERRLIAKQLSHFNTSVDFVENGKELLQISDLSSYELILMDCKMPVMNGYHTTALLRERYGKGLRIVALTASVSEAEIDRAFEAGMDQVLAKPVSKDQLRELLSSIRDNTFKRHETDFLEKKVKAI</sequence>
<proteinExistence type="predicted"/>
<evidence type="ECO:0000259" key="7">
    <source>
        <dbReference type="PROSITE" id="PS50110"/>
    </source>
</evidence>
<dbReference type="Pfam" id="PF08448">
    <property type="entry name" value="PAS_4"/>
    <property type="match status" value="1"/>
</dbReference>
<dbReference type="InterPro" id="IPR005467">
    <property type="entry name" value="His_kinase_dom"/>
</dbReference>
<dbReference type="GO" id="GO:0000155">
    <property type="term" value="F:phosphorelay sensor kinase activity"/>
    <property type="evidence" value="ECO:0007669"/>
    <property type="project" value="InterPro"/>
</dbReference>
<dbReference type="CDD" id="cd00082">
    <property type="entry name" value="HisKA"/>
    <property type="match status" value="1"/>
</dbReference>
<dbReference type="InterPro" id="IPR003594">
    <property type="entry name" value="HATPase_dom"/>
</dbReference>
<dbReference type="SUPFAM" id="SSF55785">
    <property type="entry name" value="PYP-like sensor domain (PAS domain)"/>
    <property type="match status" value="1"/>
</dbReference>
<dbReference type="SMART" id="SM00387">
    <property type="entry name" value="HATPase_c"/>
    <property type="match status" value="1"/>
</dbReference>
<evidence type="ECO:0000256" key="5">
    <source>
        <dbReference type="PROSITE-ProRule" id="PRU00169"/>
    </source>
</evidence>
<accession>A0A1Y6CAN6</accession>
<dbReference type="FunFam" id="3.30.565.10:FF:000010">
    <property type="entry name" value="Sensor histidine kinase RcsC"/>
    <property type="match status" value="1"/>
</dbReference>
<dbReference type="InterPro" id="IPR011006">
    <property type="entry name" value="CheY-like_superfamily"/>
</dbReference>
<dbReference type="SUPFAM" id="SSF55874">
    <property type="entry name" value="ATPase domain of HSP90 chaperone/DNA topoisomerase II/histidine kinase"/>
    <property type="match status" value="1"/>
</dbReference>
<dbReference type="OrthoDB" id="9810730at2"/>
<feature type="domain" description="Histidine kinase" evidence="6">
    <location>
        <begin position="153"/>
        <end position="374"/>
    </location>
</feature>
<reference evidence="9" key="1">
    <citation type="submission" date="2017-04" db="EMBL/GenBank/DDBJ databases">
        <authorList>
            <person name="Varghese N."/>
            <person name="Submissions S."/>
        </authorList>
    </citation>
    <scope>NUCLEOTIDE SEQUENCE [LARGE SCALE GENOMIC DNA]</scope>
    <source>
        <strain evidence="9">RKEM611</strain>
    </source>
</reference>
<dbReference type="PRINTS" id="PR00344">
    <property type="entry name" value="BCTRLSENSOR"/>
</dbReference>
<dbReference type="SMART" id="SM00388">
    <property type="entry name" value="HisKA"/>
    <property type="match status" value="1"/>
</dbReference>
<comment type="catalytic activity">
    <reaction evidence="1">
        <text>ATP + protein L-histidine = ADP + protein N-phospho-L-histidine.</text>
        <dbReference type="EC" id="2.7.13.3"/>
    </reaction>
</comment>
<evidence type="ECO:0000256" key="3">
    <source>
        <dbReference type="ARBA" id="ARBA00022553"/>
    </source>
</evidence>
<dbReference type="InterPro" id="IPR013656">
    <property type="entry name" value="PAS_4"/>
</dbReference>
<dbReference type="SUPFAM" id="SSF52172">
    <property type="entry name" value="CheY-like"/>
    <property type="match status" value="1"/>
</dbReference>
<evidence type="ECO:0000259" key="6">
    <source>
        <dbReference type="PROSITE" id="PS50109"/>
    </source>
</evidence>
<dbReference type="RefSeq" id="WP_132322214.1">
    <property type="nucleotide sequence ID" value="NZ_FWZT01000017.1"/>
</dbReference>
<dbReference type="InterPro" id="IPR004358">
    <property type="entry name" value="Sig_transdc_His_kin-like_C"/>
</dbReference>
<name>A0A1Y6CAN6_9BACT</name>
<feature type="modified residue" description="4-aspartylphosphate" evidence="5">
    <location>
        <position position="444"/>
    </location>
</feature>
<protein>
    <recommendedName>
        <fullName evidence="2">histidine kinase</fullName>
        <ecNumber evidence="2">2.7.13.3</ecNumber>
    </recommendedName>
</protein>
<dbReference type="SMART" id="SM00448">
    <property type="entry name" value="REC"/>
    <property type="match status" value="1"/>
</dbReference>
<organism evidence="8 9">
    <name type="scientific">Pseudobacteriovorax antillogorgiicola</name>
    <dbReference type="NCBI Taxonomy" id="1513793"/>
    <lineage>
        <taxon>Bacteria</taxon>
        <taxon>Pseudomonadati</taxon>
        <taxon>Bdellovibrionota</taxon>
        <taxon>Oligoflexia</taxon>
        <taxon>Oligoflexales</taxon>
        <taxon>Pseudobacteriovoracaceae</taxon>
        <taxon>Pseudobacteriovorax</taxon>
    </lineage>
</organism>
<dbReference type="STRING" id="1513793.SAMN06296036_1174"/>
<keyword evidence="3 5" id="KW-0597">Phosphoprotein</keyword>
<dbReference type="AlphaFoldDB" id="A0A1Y6CAN6"/>
<evidence type="ECO:0000256" key="4">
    <source>
        <dbReference type="ARBA" id="ARBA00023012"/>
    </source>
</evidence>
<dbReference type="InterPro" id="IPR001789">
    <property type="entry name" value="Sig_transdc_resp-reg_receiver"/>
</dbReference>
<dbReference type="InterPro" id="IPR036890">
    <property type="entry name" value="HATPase_C_sf"/>
</dbReference>
<dbReference type="CDD" id="cd17546">
    <property type="entry name" value="REC_hyHK_CKI1_RcsC-like"/>
    <property type="match status" value="1"/>
</dbReference>
<keyword evidence="4" id="KW-0902">Two-component regulatory system</keyword>
<dbReference type="Pfam" id="PF02518">
    <property type="entry name" value="HATPase_c"/>
    <property type="match status" value="1"/>
</dbReference>
<dbReference type="Gene3D" id="1.10.287.130">
    <property type="match status" value="1"/>
</dbReference>